<sequence>VERRLAWAQQVGKKTAESSAEGEKGRRQLAGQTDESVWAGTFSARDPSYLRSDRSSCPCLDNLIQEVLEKNSSCRPLGSKRVMGPSKNYVGSPAQIILVIMEPHGTNVWGGGGVKHAGVSVYPMATAGMQPLGKVDIPQSRASLPEQTGEGMRGGSVSAA</sequence>
<feature type="region of interest" description="Disordered" evidence="1">
    <location>
        <begin position="1"/>
        <end position="35"/>
    </location>
</feature>
<reference evidence="2" key="1">
    <citation type="submission" date="2023-04" db="EMBL/GenBank/DDBJ databases">
        <title>Chromosome-level genome of Chaenocephalus aceratus.</title>
        <authorList>
            <person name="Park H."/>
        </authorList>
    </citation>
    <scope>NUCLEOTIDE SEQUENCE</scope>
    <source>
        <strain evidence="2">DE</strain>
        <tissue evidence="2">Muscle</tissue>
    </source>
</reference>
<keyword evidence="2" id="KW-0808">Transferase</keyword>
<name>A0AAD9CAS1_DISEL</name>
<dbReference type="GO" id="GO:0016740">
    <property type="term" value="F:transferase activity"/>
    <property type="evidence" value="ECO:0007669"/>
    <property type="project" value="UniProtKB-KW"/>
</dbReference>
<feature type="region of interest" description="Disordered" evidence="1">
    <location>
        <begin position="138"/>
        <end position="160"/>
    </location>
</feature>
<feature type="non-terminal residue" evidence="2">
    <location>
        <position position="1"/>
    </location>
</feature>
<feature type="non-terminal residue" evidence="2">
    <location>
        <position position="160"/>
    </location>
</feature>
<evidence type="ECO:0000256" key="1">
    <source>
        <dbReference type="SAM" id="MobiDB-lite"/>
    </source>
</evidence>
<dbReference type="EMBL" id="JASDAP010000008">
    <property type="protein sequence ID" value="KAK1898695.1"/>
    <property type="molecule type" value="Genomic_DNA"/>
</dbReference>
<proteinExistence type="predicted"/>
<evidence type="ECO:0000313" key="2">
    <source>
        <dbReference type="EMBL" id="KAK1898695.1"/>
    </source>
</evidence>
<comment type="caution">
    <text evidence="2">The sequence shown here is derived from an EMBL/GenBank/DDBJ whole genome shotgun (WGS) entry which is preliminary data.</text>
</comment>
<gene>
    <name evidence="2" type="ORF">KUDE01_018219</name>
</gene>
<organism evidence="2 3">
    <name type="scientific">Dissostichus eleginoides</name>
    <name type="common">Patagonian toothfish</name>
    <name type="synonym">Dissostichus amissus</name>
    <dbReference type="NCBI Taxonomy" id="100907"/>
    <lineage>
        <taxon>Eukaryota</taxon>
        <taxon>Metazoa</taxon>
        <taxon>Chordata</taxon>
        <taxon>Craniata</taxon>
        <taxon>Vertebrata</taxon>
        <taxon>Euteleostomi</taxon>
        <taxon>Actinopterygii</taxon>
        <taxon>Neopterygii</taxon>
        <taxon>Teleostei</taxon>
        <taxon>Neoteleostei</taxon>
        <taxon>Acanthomorphata</taxon>
        <taxon>Eupercaria</taxon>
        <taxon>Perciformes</taxon>
        <taxon>Notothenioidei</taxon>
        <taxon>Nototheniidae</taxon>
        <taxon>Dissostichus</taxon>
    </lineage>
</organism>
<dbReference type="Proteomes" id="UP001228049">
    <property type="component" value="Unassembled WGS sequence"/>
</dbReference>
<evidence type="ECO:0000313" key="3">
    <source>
        <dbReference type="Proteomes" id="UP001228049"/>
    </source>
</evidence>
<protein>
    <submittedName>
        <fullName evidence="2">GPI ethanolamine phosphate transferase 1</fullName>
    </submittedName>
</protein>
<dbReference type="AlphaFoldDB" id="A0AAD9CAS1"/>
<accession>A0AAD9CAS1</accession>
<keyword evidence="3" id="KW-1185">Reference proteome</keyword>